<dbReference type="Gene3D" id="3.50.50.60">
    <property type="entry name" value="FAD/NAD(P)-binding domain"/>
    <property type="match status" value="3"/>
</dbReference>
<reference evidence="5" key="2">
    <citation type="submission" date="2023-05" db="EMBL/GenBank/DDBJ databases">
        <authorList>
            <consortium name="Lawrence Berkeley National Laboratory"/>
            <person name="Steindorff A."/>
            <person name="Hensen N."/>
            <person name="Bonometti L."/>
            <person name="Westerberg I."/>
            <person name="Brannstrom I.O."/>
            <person name="Guillou S."/>
            <person name="Cros-Aarteil S."/>
            <person name="Calhoun S."/>
            <person name="Haridas S."/>
            <person name="Kuo A."/>
            <person name="Mondo S."/>
            <person name="Pangilinan J."/>
            <person name="Riley R."/>
            <person name="Labutti K."/>
            <person name="Andreopoulos B."/>
            <person name="Lipzen A."/>
            <person name="Chen C."/>
            <person name="Yanf M."/>
            <person name="Daum C."/>
            <person name="Ng V."/>
            <person name="Clum A."/>
            <person name="Ohm R."/>
            <person name="Martin F."/>
            <person name="Silar P."/>
            <person name="Natvig D."/>
            <person name="Lalanne C."/>
            <person name="Gautier V."/>
            <person name="Ament-Velasquez S.L."/>
            <person name="Kruys A."/>
            <person name="Hutchinson M.I."/>
            <person name="Powell A.J."/>
            <person name="Barry K."/>
            <person name="Miller A.N."/>
            <person name="Grigoriev I.V."/>
            <person name="Debuchy R."/>
            <person name="Gladieux P."/>
            <person name="Thoren M.H."/>
            <person name="Johannesson H."/>
        </authorList>
    </citation>
    <scope>NUCLEOTIDE SEQUENCE</scope>
    <source>
        <strain evidence="5">CBS 359.72</strain>
    </source>
</reference>
<dbReference type="PRINTS" id="PR00081">
    <property type="entry name" value="GDHRDH"/>
</dbReference>
<dbReference type="InterPro" id="IPR036291">
    <property type="entry name" value="NAD(P)-bd_dom_sf"/>
</dbReference>
<keyword evidence="2" id="KW-0521">NADP</keyword>
<evidence type="ECO:0000256" key="3">
    <source>
        <dbReference type="ARBA" id="ARBA00023002"/>
    </source>
</evidence>
<evidence type="ECO:0000313" key="6">
    <source>
        <dbReference type="Proteomes" id="UP001303647"/>
    </source>
</evidence>
<evidence type="ECO:0000256" key="2">
    <source>
        <dbReference type="ARBA" id="ARBA00022857"/>
    </source>
</evidence>
<evidence type="ECO:0000256" key="1">
    <source>
        <dbReference type="ARBA" id="ARBA00010139"/>
    </source>
</evidence>
<evidence type="ECO:0000313" key="5">
    <source>
        <dbReference type="EMBL" id="KAK4247536.1"/>
    </source>
</evidence>
<dbReference type="PANTHER" id="PTHR42877:SF10">
    <property type="entry name" value="L-ORNITHINE N(5)-OXYGENASE"/>
    <property type="match status" value="1"/>
</dbReference>
<dbReference type="SUPFAM" id="SSF51905">
    <property type="entry name" value="FAD/NAD(P)-binding domain"/>
    <property type="match status" value="1"/>
</dbReference>
<dbReference type="InterPro" id="IPR051209">
    <property type="entry name" value="FAD-bind_Monooxygenase_sf"/>
</dbReference>
<dbReference type="Gene3D" id="3.40.50.720">
    <property type="entry name" value="NAD(P)-binding Rossmann-like Domain"/>
    <property type="match status" value="1"/>
</dbReference>
<dbReference type="AlphaFoldDB" id="A0AAN7CT66"/>
<feature type="domain" description="Ketoreductase" evidence="4">
    <location>
        <begin position="112"/>
        <end position="298"/>
    </location>
</feature>
<dbReference type="EMBL" id="MU857652">
    <property type="protein sequence ID" value="KAK4247536.1"/>
    <property type="molecule type" value="Genomic_DNA"/>
</dbReference>
<reference evidence="5" key="1">
    <citation type="journal article" date="2023" name="Mol. Phylogenet. Evol.">
        <title>Genome-scale phylogeny and comparative genomics of the fungal order Sordariales.</title>
        <authorList>
            <person name="Hensen N."/>
            <person name="Bonometti L."/>
            <person name="Westerberg I."/>
            <person name="Brannstrom I.O."/>
            <person name="Guillou S."/>
            <person name="Cros-Aarteil S."/>
            <person name="Calhoun S."/>
            <person name="Haridas S."/>
            <person name="Kuo A."/>
            <person name="Mondo S."/>
            <person name="Pangilinan J."/>
            <person name="Riley R."/>
            <person name="LaButti K."/>
            <person name="Andreopoulos B."/>
            <person name="Lipzen A."/>
            <person name="Chen C."/>
            <person name="Yan M."/>
            <person name="Daum C."/>
            <person name="Ng V."/>
            <person name="Clum A."/>
            <person name="Steindorff A."/>
            <person name="Ohm R.A."/>
            <person name="Martin F."/>
            <person name="Silar P."/>
            <person name="Natvig D.O."/>
            <person name="Lalanne C."/>
            <person name="Gautier V."/>
            <person name="Ament-Velasquez S.L."/>
            <person name="Kruys A."/>
            <person name="Hutchinson M.I."/>
            <person name="Powell A.J."/>
            <person name="Barry K."/>
            <person name="Miller A.N."/>
            <person name="Grigoriev I.V."/>
            <person name="Debuchy R."/>
            <person name="Gladieux P."/>
            <person name="Hiltunen Thoren M."/>
            <person name="Johannesson H."/>
        </authorList>
    </citation>
    <scope>NUCLEOTIDE SEQUENCE</scope>
    <source>
        <strain evidence="5">CBS 359.72</strain>
    </source>
</reference>
<comment type="similarity">
    <text evidence="1">Belongs to the FAD-binding monooxygenase family.</text>
</comment>
<organism evidence="5 6">
    <name type="scientific">Corynascus novoguineensis</name>
    <dbReference type="NCBI Taxonomy" id="1126955"/>
    <lineage>
        <taxon>Eukaryota</taxon>
        <taxon>Fungi</taxon>
        <taxon>Dikarya</taxon>
        <taxon>Ascomycota</taxon>
        <taxon>Pezizomycotina</taxon>
        <taxon>Sordariomycetes</taxon>
        <taxon>Sordariomycetidae</taxon>
        <taxon>Sordariales</taxon>
        <taxon>Chaetomiaceae</taxon>
        <taxon>Corynascus</taxon>
    </lineage>
</organism>
<name>A0AAN7CT66_9PEZI</name>
<accession>A0AAN7CT66</accession>
<dbReference type="InterPro" id="IPR020904">
    <property type="entry name" value="Sc_DH/Rdtase_CS"/>
</dbReference>
<gene>
    <name evidence="5" type="ORF">C7999DRAFT_41187</name>
</gene>
<dbReference type="Proteomes" id="UP001303647">
    <property type="component" value="Unassembled WGS sequence"/>
</dbReference>
<evidence type="ECO:0000259" key="4">
    <source>
        <dbReference type="SMART" id="SM00822"/>
    </source>
</evidence>
<dbReference type="InterPro" id="IPR036188">
    <property type="entry name" value="FAD/NAD-bd_sf"/>
</dbReference>
<dbReference type="PRINTS" id="PR00080">
    <property type="entry name" value="SDRFAMILY"/>
</dbReference>
<dbReference type="PANTHER" id="PTHR42877">
    <property type="entry name" value="L-ORNITHINE N(5)-MONOOXYGENASE-RELATED"/>
    <property type="match status" value="1"/>
</dbReference>
<dbReference type="PROSITE" id="PS00061">
    <property type="entry name" value="ADH_SHORT"/>
    <property type="match status" value="1"/>
</dbReference>
<keyword evidence="6" id="KW-1185">Reference proteome</keyword>
<protein>
    <submittedName>
        <fullName evidence="5">Monooxygenase</fullName>
    </submittedName>
</protein>
<dbReference type="Pfam" id="PF00106">
    <property type="entry name" value="adh_short"/>
    <property type="match status" value="1"/>
</dbReference>
<comment type="caution">
    <text evidence="5">The sequence shown here is derived from an EMBL/GenBank/DDBJ whole genome shotgun (WGS) entry which is preliminary data.</text>
</comment>
<dbReference type="InterPro" id="IPR002347">
    <property type="entry name" value="SDR_fam"/>
</dbReference>
<dbReference type="SUPFAM" id="SSF51735">
    <property type="entry name" value="NAD(P)-binding Rossmann-fold domains"/>
    <property type="match status" value="1"/>
</dbReference>
<dbReference type="SMART" id="SM00822">
    <property type="entry name" value="PKS_KR"/>
    <property type="match status" value="1"/>
</dbReference>
<proteinExistence type="inferred from homology"/>
<keyword evidence="5" id="KW-0503">Monooxygenase</keyword>
<keyword evidence="3" id="KW-0560">Oxidoreductase</keyword>
<dbReference type="GO" id="GO:0004497">
    <property type="term" value="F:monooxygenase activity"/>
    <property type="evidence" value="ECO:0007669"/>
    <property type="project" value="UniProtKB-KW"/>
</dbReference>
<sequence length="911" mass="101517">MATHREYGGFHIDTVARVVRKTLLNEWFALPVAAVVTWLGHPSSIAHLRRLFDLTARFNIDLGRLNLAQLARAALYLGGAGLLLSANDTLNKWASNNWTRSQPGEWAHWEDEIVVVTGGSSGIGAAVIRALLARNPRTRIVVIDVAPLSWSLKQGEGENLRFYQADLSRFEAVRAVCARVRDEVGNPTVLVNNAGLVRGQTILTGTYGDVDVTMRTNLVAPFLLIKEFLPDMVRTGHGHVVSLCSTSALMPPPDIVDYAASKAGVQALHEGLGMELRYRYGAPRVRTTLAVFNFIRTPLVAGNPSQPQFLMPILHVDTAAEAIVDALYSGYGSTIYLPGIMRYVAMLRAAPAWFFRTAVHGTTAHLAVDFIARQRIDETGGLQPTTSYTTFACIGTGFSGICLGATLARWHGLASSQDDLRLFSRDPAPGGTWLVNDYPGAACDVPSALYSFSFAPNPAWTRVLPPAAELRAYLSRVAERYGVADKMVFGVEIFRAVWVEERGLWRLWGREVFVHECRFLFSATGQFNKPRELGVDGLERFRGEVFHSARWRPDVDLEGKRVVLFGNGCTAAQIVPAIVGKTKHLTQLVRSKHWVYPPIDKRMPEAAKALLRAVPGLATLQRFLVYILAEESWKGFKLTEDAARFRQKMRKRVEEYMRKTAPEKYHDMLIPDFEVGCKRRIFDTNYLESLHAENLTLTDERVTEILPEGVRMQSGEVIEADIIVMANGFATNQYLGGVEIVGRGGETLHQHWESFGGPEAYNCTAVSGFPNLFFLLGPNTATGHTSTVMAIENAVNYSLRVLRPVLEGRASVASLKRSAEEAYANRIQSALKETVWMSGCNNWYIRGPGGKVWNGMTYPWSQARYWYESLFPQWQDWEYTGKSDPVIGKRRHYRLCPLLGLISLLTLSKME</sequence>
<dbReference type="InterPro" id="IPR057326">
    <property type="entry name" value="KR_dom"/>
</dbReference>